<organism evidence="2 3">
    <name type="scientific">Lithospermum erythrorhizon</name>
    <name type="common">Purple gromwell</name>
    <name type="synonym">Lithospermum officinale var. erythrorhizon</name>
    <dbReference type="NCBI Taxonomy" id="34254"/>
    <lineage>
        <taxon>Eukaryota</taxon>
        <taxon>Viridiplantae</taxon>
        <taxon>Streptophyta</taxon>
        <taxon>Embryophyta</taxon>
        <taxon>Tracheophyta</taxon>
        <taxon>Spermatophyta</taxon>
        <taxon>Magnoliopsida</taxon>
        <taxon>eudicotyledons</taxon>
        <taxon>Gunneridae</taxon>
        <taxon>Pentapetalae</taxon>
        <taxon>asterids</taxon>
        <taxon>lamiids</taxon>
        <taxon>Boraginales</taxon>
        <taxon>Boraginaceae</taxon>
        <taxon>Boraginoideae</taxon>
        <taxon>Lithospermeae</taxon>
        <taxon>Lithospermum</taxon>
    </lineage>
</organism>
<gene>
    <name evidence="2" type="ORF">LIER_12403</name>
</gene>
<accession>A0AAV3PRK6</accession>
<sequence length="99" mass="11131">MSFSFHESKKGLPLSNGGQEHHEPPRGHKWIYSLSQSAPVSAGARLGKTLISSTRLNPWLSEDHLGGCKASLDNSWNIRLWLEGQSPNLHCEAKLRWRD</sequence>
<feature type="compositionally biased region" description="Basic and acidic residues" evidence="1">
    <location>
        <begin position="1"/>
        <end position="10"/>
    </location>
</feature>
<evidence type="ECO:0000256" key="1">
    <source>
        <dbReference type="SAM" id="MobiDB-lite"/>
    </source>
</evidence>
<dbReference type="EMBL" id="BAABME010002390">
    <property type="protein sequence ID" value="GAA0154414.1"/>
    <property type="molecule type" value="Genomic_DNA"/>
</dbReference>
<evidence type="ECO:0000313" key="3">
    <source>
        <dbReference type="Proteomes" id="UP001454036"/>
    </source>
</evidence>
<evidence type="ECO:0000313" key="2">
    <source>
        <dbReference type="EMBL" id="GAA0154414.1"/>
    </source>
</evidence>
<proteinExistence type="predicted"/>
<keyword evidence="3" id="KW-1185">Reference proteome</keyword>
<dbReference type="Proteomes" id="UP001454036">
    <property type="component" value="Unassembled WGS sequence"/>
</dbReference>
<reference evidence="2 3" key="1">
    <citation type="submission" date="2024-01" db="EMBL/GenBank/DDBJ databases">
        <title>The complete chloroplast genome sequence of Lithospermum erythrorhizon: insights into the phylogenetic relationship among Boraginaceae species and the maternal lineages of purple gromwells.</title>
        <authorList>
            <person name="Okada T."/>
            <person name="Watanabe K."/>
        </authorList>
    </citation>
    <scope>NUCLEOTIDE SEQUENCE [LARGE SCALE GENOMIC DNA]</scope>
</reference>
<name>A0AAV3PRK6_LITER</name>
<comment type="caution">
    <text evidence="2">The sequence shown here is derived from an EMBL/GenBank/DDBJ whole genome shotgun (WGS) entry which is preliminary data.</text>
</comment>
<dbReference type="AlphaFoldDB" id="A0AAV3PRK6"/>
<feature type="region of interest" description="Disordered" evidence="1">
    <location>
        <begin position="1"/>
        <end position="28"/>
    </location>
</feature>
<protein>
    <submittedName>
        <fullName evidence="2">Uncharacterized protein</fullName>
    </submittedName>
</protein>